<dbReference type="EMBL" id="SRSD01000006">
    <property type="protein sequence ID" value="KAA0891250.1"/>
    <property type="molecule type" value="Genomic_DNA"/>
</dbReference>
<reference evidence="1 2" key="1">
    <citation type="submission" date="2019-04" db="EMBL/GenBank/DDBJ databases">
        <title>Geobacter ruber sp. nov., ferric-reducing bacteria isolated from paddy soil.</title>
        <authorList>
            <person name="Xu Z."/>
            <person name="Masuda Y."/>
            <person name="Itoh H."/>
            <person name="Senoo K."/>
        </authorList>
    </citation>
    <scope>NUCLEOTIDE SEQUENCE [LARGE SCALE GENOMIC DNA]</scope>
    <source>
        <strain evidence="1 2">Red88</strain>
    </source>
</reference>
<protein>
    <recommendedName>
        <fullName evidence="3">Protein refolding chaperone Spy/CpxP family</fullName>
    </recommendedName>
</protein>
<proteinExistence type="predicted"/>
<gene>
    <name evidence="1" type="ORF">ET418_10720</name>
</gene>
<accession>A0A5A9XEB7</accession>
<name>A0A5A9XEB7_9BACT</name>
<comment type="caution">
    <text evidence="1">The sequence shown here is derived from an EMBL/GenBank/DDBJ whole genome shotgun (WGS) entry which is preliminary data.</text>
</comment>
<dbReference type="RefSeq" id="WP_149307614.1">
    <property type="nucleotide sequence ID" value="NZ_SRSD01000006.1"/>
</dbReference>
<sequence>MKNFKAIAGILVVFLLGAAGGAVVTYLVQKAHFEQSVIGTHKIREEVVVERLTKMLGLDSSQQEQVKAITHETHEGIGALKKQIRPQIEALLTRGQGRIEAVLRPDQREKFLKLVADWEARKNQKGERNRN</sequence>
<dbReference type="OrthoDB" id="5405608at2"/>
<evidence type="ECO:0000313" key="2">
    <source>
        <dbReference type="Proteomes" id="UP000324298"/>
    </source>
</evidence>
<evidence type="ECO:0008006" key="3">
    <source>
        <dbReference type="Google" id="ProtNLM"/>
    </source>
</evidence>
<dbReference type="Proteomes" id="UP000324298">
    <property type="component" value="Unassembled WGS sequence"/>
</dbReference>
<evidence type="ECO:0000313" key="1">
    <source>
        <dbReference type="EMBL" id="KAA0891250.1"/>
    </source>
</evidence>
<dbReference type="AlphaFoldDB" id="A0A5A9XEB7"/>
<organism evidence="1 2">
    <name type="scientific">Oryzomonas rubra</name>
    <dbReference type="NCBI Taxonomy" id="2509454"/>
    <lineage>
        <taxon>Bacteria</taxon>
        <taxon>Pseudomonadati</taxon>
        <taxon>Thermodesulfobacteriota</taxon>
        <taxon>Desulfuromonadia</taxon>
        <taxon>Geobacterales</taxon>
        <taxon>Geobacteraceae</taxon>
        <taxon>Oryzomonas</taxon>
    </lineage>
</organism>
<keyword evidence="2" id="KW-1185">Reference proteome</keyword>